<dbReference type="Proteomes" id="UP001055153">
    <property type="component" value="Unassembled WGS sequence"/>
</dbReference>
<organism evidence="1 2">
    <name type="scientific">Methylobacterium isbiliense</name>
    <dbReference type="NCBI Taxonomy" id="315478"/>
    <lineage>
        <taxon>Bacteria</taxon>
        <taxon>Pseudomonadati</taxon>
        <taxon>Pseudomonadota</taxon>
        <taxon>Alphaproteobacteria</taxon>
        <taxon>Hyphomicrobiales</taxon>
        <taxon>Methylobacteriaceae</taxon>
        <taxon>Methylobacterium</taxon>
    </lineage>
</organism>
<reference evidence="1" key="1">
    <citation type="journal article" date="2021" name="Front. Microbiol.">
        <title>Comprehensive Comparative Genomics and Phenotyping of Methylobacterium Species.</title>
        <authorList>
            <person name="Alessa O."/>
            <person name="Ogura Y."/>
            <person name="Fujitani Y."/>
            <person name="Takami H."/>
            <person name="Hayashi T."/>
            <person name="Sahin N."/>
            <person name="Tani A."/>
        </authorList>
    </citation>
    <scope>NUCLEOTIDE SEQUENCE</scope>
    <source>
        <strain evidence="1">DSM 17168</strain>
    </source>
</reference>
<accession>A0ABQ4SL38</accession>
<evidence type="ECO:0000313" key="2">
    <source>
        <dbReference type="Proteomes" id="UP001055153"/>
    </source>
</evidence>
<keyword evidence="2" id="KW-1185">Reference proteome</keyword>
<protein>
    <submittedName>
        <fullName evidence="1">Uncharacterized protein</fullName>
    </submittedName>
</protein>
<comment type="caution">
    <text evidence="1">The sequence shown here is derived from an EMBL/GenBank/DDBJ whole genome shotgun (WGS) entry which is preliminary data.</text>
</comment>
<name>A0ABQ4SL38_9HYPH</name>
<evidence type="ECO:0000313" key="1">
    <source>
        <dbReference type="EMBL" id="GJE02465.1"/>
    </source>
</evidence>
<sequence>MNCSSSPVPSVATTSAWVSPRVNRAEPWARGITPTSETIGRTVRTSRPSMREPVSRMFQRTTFDWASLKAALTFSGSNLASPSSGTRAAITFAFTASTAA</sequence>
<reference evidence="1" key="2">
    <citation type="submission" date="2021-08" db="EMBL/GenBank/DDBJ databases">
        <authorList>
            <person name="Tani A."/>
            <person name="Ola A."/>
            <person name="Ogura Y."/>
            <person name="Katsura K."/>
            <person name="Hayashi T."/>
        </authorList>
    </citation>
    <scope>NUCLEOTIDE SEQUENCE</scope>
    <source>
        <strain evidence="1">DSM 17168</strain>
    </source>
</reference>
<dbReference type="EMBL" id="BPQQ01000056">
    <property type="protein sequence ID" value="GJE02465.1"/>
    <property type="molecule type" value="Genomic_DNA"/>
</dbReference>
<proteinExistence type="predicted"/>
<gene>
    <name evidence="1" type="ORF">GMJLKIPL_4414</name>
</gene>